<evidence type="ECO:0000256" key="1">
    <source>
        <dbReference type="SAM" id="MobiDB-lite"/>
    </source>
</evidence>
<dbReference type="EMBL" id="UOEK01000059">
    <property type="protein sequence ID" value="VAV94403.1"/>
    <property type="molecule type" value="Genomic_DNA"/>
</dbReference>
<name>A0A3B0SDI3_9ZZZZ</name>
<feature type="non-terminal residue" evidence="2">
    <location>
        <position position="1"/>
    </location>
</feature>
<feature type="region of interest" description="Disordered" evidence="1">
    <location>
        <begin position="1"/>
        <end position="48"/>
    </location>
</feature>
<proteinExistence type="predicted"/>
<accession>A0A3B0SDI3</accession>
<sequence length="804" mass="85269">TSSPDTTTSPDTTGAPSAPDIGLPPVDGSSPAGERATDTCTEDGDGCPEGISGTILAIRDLPPLVGAGVFNPPAPGTGRTIWSPVCPVREPQAGVASFGVSTNRPALITLEYRTLQWRSDRGGIPWTPFPLATSAAGDSAWARWFGDDTASEADPASWIQTCFSLEDLPPRDDYQARFVYSDKDDPSIRAQPSRNLISFVVPGPDGLVPGAQRRPTTALPLGIDQLFVGVTRTPEQNVAVAARRGRDVAACEISGDERAIYTGDGTVRSVTISESEIDRAILDDPSYPYFVDYSVSLVERLDLEEGTDYVVCIYWLDDGPAFDRQVVTESEAIVVSTPEAYRPKLVVQRLTNLVGAVDRVTISVPTCLGGTNSFDLTGPSTVVRDRTGVLQTYGDPVVLCTIDRGLNDVNRRGIRVDITITRPDGTSTANGTYIRTDVTCRTVPCLIRLNELVMLPLPDVTLGDECGTGFGTGCLSGTISAGDAVIEIRYMPSTGSGVSSWSLGYPSVVEDSPPPLADDPQVAVTTSYSLIDSTPSNGARATLTFVADRPVTLEASVADVFSAGETCSLGTIDGFSSTTLSLTHTVTLDPLCLGQGYRITVDARDEASQLADIVGGIPRTLDNSVELNVPTLLLRTEISATVATPHDDHSHTVYLRPVRANAFDAIGTFGFNLGWTWPAADRDAARRAGWEMYGVSGQANACGQPGADDLEVFARRTSRGLPVQAFMAVGQAGADITFVVDIYENRPVGGVVLRDCARGDLEESITVQANVSLGDLLDGVTMSSDTGLAEFTIRAAPLTTDLNR</sequence>
<dbReference type="AlphaFoldDB" id="A0A3B0SDI3"/>
<evidence type="ECO:0000313" key="2">
    <source>
        <dbReference type="EMBL" id="VAV94403.1"/>
    </source>
</evidence>
<feature type="compositionally biased region" description="Low complexity" evidence="1">
    <location>
        <begin position="1"/>
        <end position="19"/>
    </location>
</feature>
<reference evidence="2" key="1">
    <citation type="submission" date="2018-06" db="EMBL/GenBank/DDBJ databases">
        <authorList>
            <person name="Zhirakovskaya E."/>
        </authorList>
    </citation>
    <scope>NUCLEOTIDE SEQUENCE</scope>
</reference>
<protein>
    <submittedName>
        <fullName evidence="2">Uncharacterized protein</fullName>
    </submittedName>
</protein>
<organism evidence="2">
    <name type="scientific">hydrothermal vent metagenome</name>
    <dbReference type="NCBI Taxonomy" id="652676"/>
    <lineage>
        <taxon>unclassified sequences</taxon>
        <taxon>metagenomes</taxon>
        <taxon>ecological metagenomes</taxon>
    </lineage>
</organism>
<gene>
    <name evidence="2" type="ORF">MNBD_ACTINO02-1434</name>
</gene>